<gene>
    <name evidence="2" type="ORF">BpHYR1_040990</name>
</gene>
<evidence type="ECO:0000256" key="1">
    <source>
        <dbReference type="SAM" id="Phobius"/>
    </source>
</evidence>
<feature type="transmembrane region" description="Helical" evidence="1">
    <location>
        <begin position="42"/>
        <end position="61"/>
    </location>
</feature>
<evidence type="ECO:0000313" key="2">
    <source>
        <dbReference type="EMBL" id="RNA13577.1"/>
    </source>
</evidence>
<feature type="transmembrane region" description="Helical" evidence="1">
    <location>
        <begin position="12"/>
        <end position="30"/>
    </location>
</feature>
<accession>A0A3M7QQ48</accession>
<proteinExistence type="predicted"/>
<organism evidence="2 3">
    <name type="scientific">Brachionus plicatilis</name>
    <name type="common">Marine rotifer</name>
    <name type="synonym">Brachionus muelleri</name>
    <dbReference type="NCBI Taxonomy" id="10195"/>
    <lineage>
        <taxon>Eukaryota</taxon>
        <taxon>Metazoa</taxon>
        <taxon>Spiralia</taxon>
        <taxon>Gnathifera</taxon>
        <taxon>Rotifera</taxon>
        <taxon>Eurotatoria</taxon>
        <taxon>Monogononta</taxon>
        <taxon>Pseudotrocha</taxon>
        <taxon>Ploima</taxon>
        <taxon>Brachionidae</taxon>
        <taxon>Brachionus</taxon>
    </lineage>
</organism>
<dbReference type="OrthoDB" id="7296649at2759"/>
<keyword evidence="1" id="KW-0472">Membrane</keyword>
<evidence type="ECO:0000313" key="3">
    <source>
        <dbReference type="Proteomes" id="UP000276133"/>
    </source>
</evidence>
<dbReference type="Proteomes" id="UP000276133">
    <property type="component" value="Unassembled WGS sequence"/>
</dbReference>
<protein>
    <submittedName>
        <fullName evidence="2">Uncharacterized protein</fullName>
    </submittedName>
</protein>
<keyword evidence="3" id="KW-1185">Reference proteome</keyword>
<keyword evidence="1" id="KW-0812">Transmembrane</keyword>
<reference evidence="2 3" key="1">
    <citation type="journal article" date="2018" name="Sci. Rep.">
        <title>Genomic signatures of local adaptation to the degree of environmental predictability in rotifers.</title>
        <authorList>
            <person name="Franch-Gras L."/>
            <person name="Hahn C."/>
            <person name="Garcia-Roger E.M."/>
            <person name="Carmona M.J."/>
            <person name="Serra M."/>
            <person name="Gomez A."/>
        </authorList>
    </citation>
    <scope>NUCLEOTIDE SEQUENCE [LARGE SCALE GENOMIC DNA]</scope>
    <source>
        <strain evidence="2">HYR1</strain>
    </source>
</reference>
<dbReference type="EMBL" id="REGN01005375">
    <property type="protein sequence ID" value="RNA13577.1"/>
    <property type="molecule type" value="Genomic_DNA"/>
</dbReference>
<sequence length="90" mass="9982">MPVSKISCSTLISINSGASAWIGASVVIGPRSSIGSLITGKISFWILIVEFLSYVPFLLFFDHLIMIMNFKLPNCIGIMINYMQINRKLV</sequence>
<comment type="caution">
    <text evidence="2">The sequence shown here is derived from an EMBL/GenBank/DDBJ whole genome shotgun (WGS) entry which is preliminary data.</text>
</comment>
<dbReference type="AlphaFoldDB" id="A0A3M7QQ48"/>
<name>A0A3M7QQ48_BRAPC</name>
<keyword evidence="1" id="KW-1133">Transmembrane helix</keyword>